<proteinExistence type="predicted"/>
<accession>A0A7W8E8W6</accession>
<dbReference type="AlphaFoldDB" id="A0A7W8E8W6"/>
<evidence type="ECO:0000256" key="1">
    <source>
        <dbReference type="SAM" id="SignalP"/>
    </source>
</evidence>
<dbReference type="Proteomes" id="UP000584867">
    <property type="component" value="Unassembled WGS sequence"/>
</dbReference>
<name>A0A7W8E8W6_9BACT</name>
<gene>
    <name evidence="2" type="ORF">HDF15_001371</name>
</gene>
<feature type="chain" id="PRO_5031213413" evidence="1">
    <location>
        <begin position="22"/>
        <end position="93"/>
    </location>
</feature>
<keyword evidence="1" id="KW-0732">Signal</keyword>
<evidence type="ECO:0000313" key="3">
    <source>
        <dbReference type="Proteomes" id="UP000584867"/>
    </source>
</evidence>
<evidence type="ECO:0000313" key="2">
    <source>
        <dbReference type="EMBL" id="MBB5063031.1"/>
    </source>
</evidence>
<organism evidence="2 3">
    <name type="scientific">Granulicella mallensis</name>
    <dbReference type="NCBI Taxonomy" id="940614"/>
    <lineage>
        <taxon>Bacteria</taxon>
        <taxon>Pseudomonadati</taxon>
        <taxon>Acidobacteriota</taxon>
        <taxon>Terriglobia</taxon>
        <taxon>Terriglobales</taxon>
        <taxon>Acidobacteriaceae</taxon>
        <taxon>Granulicella</taxon>
    </lineage>
</organism>
<reference evidence="2 3" key="1">
    <citation type="submission" date="2020-08" db="EMBL/GenBank/DDBJ databases">
        <title>Genomic Encyclopedia of Type Strains, Phase IV (KMG-V): Genome sequencing to study the core and pangenomes of soil and plant-associated prokaryotes.</title>
        <authorList>
            <person name="Whitman W."/>
        </authorList>
    </citation>
    <scope>NUCLEOTIDE SEQUENCE [LARGE SCALE GENOMIC DNA]</scope>
    <source>
        <strain evidence="2 3">X5P3</strain>
    </source>
</reference>
<dbReference type="EMBL" id="JACHIO010000005">
    <property type="protein sequence ID" value="MBB5063031.1"/>
    <property type="molecule type" value="Genomic_DNA"/>
</dbReference>
<sequence>MQMKIVLLAPWLMLLTIGVSAQTVTGSGISGTIPVFTGSSTVGNSVITQSSGNVLNVAGSIVRSGFLSTRAHTAKLAIVHLSAPAPYLAGSVW</sequence>
<feature type="signal peptide" evidence="1">
    <location>
        <begin position="1"/>
        <end position="21"/>
    </location>
</feature>
<protein>
    <submittedName>
        <fullName evidence="2">Uncharacterized protein</fullName>
    </submittedName>
</protein>
<comment type="caution">
    <text evidence="2">The sequence shown here is derived from an EMBL/GenBank/DDBJ whole genome shotgun (WGS) entry which is preliminary data.</text>
</comment>